<dbReference type="AlphaFoldDB" id="A0A9D1CNR5"/>
<reference evidence="2" key="1">
    <citation type="submission" date="2020-10" db="EMBL/GenBank/DDBJ databases">
        <authorList>
            <person name="Gilroy R."/>
        </authorList>
    </citation>
    <scope>NUCLEOTIDE SEQUENCE</scope>
    <source>
        <strain evidence="2">ChiSjej2B20-13462</strain>
    </source>
</reference>
<dbReference type="Pfam" id="PF14286">
    <property type="entry name" value="DHHW"/>
    <property type="match status" value="2"/>
</dbReference>
<name>A0A9D1CNR5_9FIRM</name>
<feature type="compositionally biased region" description="Acidic residues" evidence="1">
    <location>
        <begin position="126"/>
        <end position="158"/>
    </location>
</feature>
<protein>
    <recommendedName>
        <fullName evidence="4">DHHW protein</fullName>
    </recommendedName>
</protein>
<dbReference type="InterPro" id="IPR025945">
    <property type="entry name" value="DHHW"/>
</dbReference>
<organism evidence="2 3">
    <name type="scientific">Candidatus Avoscillospira stercorigallinarum</name>
    <dbReference type="NCBI Taxonomy" id="2840708"/>
    <lineage>
        <taxon>Bacteria</taxon>
        <taxon>Bacillati</taxon>
        <taxon>Bacillota</taxon>
        <taxon>Clostridia</taxon>
        <taxon>Eubacteriales</taxon>
        <taxon>Oscillospiraceae</taxon>
        <taxon>Oscillospiraceae incertae sedis</taxon>
        <taxon>Candidatus Avoscillospira</taxon>
    </lineage>
</organism>
<gene>
    <name evidence="2" type="ORF">IAA67_07065</name>
</gene>
<proteinExistence type="predicted"/>
<sequence>MKYLYTVLLSLVVLAAAAVGVYSLVDVDATESKTENRHLAGPPEFSLSALLDGSYISDLETYYADTFPGRDMLLSANKALNGFYHFSGSGDSNKLVVDFSGGMEQGGQALNPDHATDVQDPPAEPETPDQPEEPDTVPVDGETELPETPDQPEEPEQPEEPHEVTSVGTIVIDGDRAMDIPTATDSIIDSYAQAVNNLQAALPGVRTISLVTPNSGQFYTADEDLHTGVHDQQAMIDRCYSGMDEKIVTVDAYSALAAHTDEYIYFRTDHHWTQLGAYYAYTAFCEAAGFEAVALDQFETGVYENFVGSMYTYTSAYPQSEALKNNPDTLTYYLPIVETHARYYADADFANSTAYPVSVVYRGITEQESNKYMCFLGGDHPGVTIECDVPDGKTCLVLKESYGNAFIPFLTSHYSKIYVIDPREFNQEGKPSLDLRELVKAYPVDDLIVINYPFMISNTAYVSWLNRLVGLK</sequence>
<evidence type="ECO:0008006" key="4">
    <source>
        <dbReference type="Google" id="ProtNLM"/>
    </source>
</evidence>
<comment type="caution">
    <text evidence="2">The sequence shown here is derived from an EMBL/GenBank/DDBJ whole genome shotgun (WGS) entry which is preliminary data.</text>
</comment>
<dbReference type="EMBL" id="DVFN01000101">
    <property type="protein sequence ID" value="HIQ70071.1"/>
    <property type="molecule type" value="Genomic_DNA"/>
</dbReference>
<evidence type="ECO:0000313" key="3">
    <source>
        <dbReference type="Proteomes" id="UP000886874"/>
    </source>
</evidence>
<evidence type="ECO:0000313" key="2">
    <source>
        <dbReference type="EMBL" id="HIQ70071.1"/>
    </source>
</evidence>
<accession>A0A9D1CNR5</accession>
<reference evidence="2" key="2">
    <citation type="journal article" date="2021" name="PeerJ">
        <title>Extensive microbial diversity within the chicken gut microbiome revealed by metagenomics and culture.</title>
        <authorList>
            <person name="Gilroy R."/>
            <person name="Ravi A."/>
            <person name="Getino M."/>
            <person name="Pursley I."/>
            <person name="Horton D.L."/>
            <person name="Alikhan N.F."/>
            <person name="Baker D."/>
            <person name="Gharbi K."/>
            <person name="Hall N."/>
            <person name="Watson M."/>
            <person name="Adriaenssens E.M."/>
            <person name="Foster-Nyarko E."/>
            <person name="Jarju S."/>
            <person name="Secka A."/>
            <person name="Antonio M."/>
            <person name="Oren A."/>
            <person name="Chaudhuri R.R."/>
            <person name="La Ragione R."/>
            <person name="Hildebrand F."/>
            <person name="Pallen M.J."/>
        </authorList>
    </citation>
    <scope>NUCLEOTIDE SEQUENCE</scope>
    <source>
        <strain evidence="2">ChiSjej2B20-13462</strain>
    </source>
</reference>
<feature type="region of interest" description="Disordered" evidence="1">
    <location>
        <begin position="97"/>
        <end position="166"/>
    </location>
</feature>
<evidence type="ECO:0000256" key="1">
    <source>
        <dbReference type="SAM" id="MobiDB-lite"/>
    </source>
</evidence>
<dbReference type="Proteomes" id="UP000886874">
    <property type="component" value="Unassembled WGS sequence"/>
</dbReference>